<dbReference type="SMART" id="SM00824">
    <property type="entry name" value="PKS_TE"/>
    <property type="match status" value="1"/>
</dbReference>
<dbReference type="SUPFAM" id="SSF53474">
    <property type="entry name" value="alpha/beta-Hydrolases"/>
    <property type="match status" value="1"/>
</dbReference>
<protein>
    <submittedName>
        <fullName evidence="2">Non-ribosomal peptide synthetase</fullName>
    </submittedName>
</protein>
<dbReference type="InterPro" id="IPR029058">
    <property type="entry name" value="AB_hydrolase_fold"/>
</dbReference>
<reference evidence="2 3" key="1">
    <citation type="submission" date="2016-03" db="EMBL/GenBank/DDBJ databases">
        <title>Genome sequence of Rhodococcus kyotonensis KB10.</title>
        <authorList>
            <person name="Jeong H."/>
            <person name="Hong C.E."/>
            <person name="Jo S.H."/>
            <person name="Park J.M."/>
        </authorList>
    </citation>
    <scope>NUCLEOTIDE SEQUENCE [LARGE SCALE GENOMIC DNA]</scope>
    <source>
        <strain evidence="2 3">KB10</strain>
    </source>
</reference>
<dbReference type="Pfam" id="PF00975">
    <property type="entry name" value="Thioesterase"/>
    <property type="match status" value="1"/>
</dbReference>
<dbReference type="EMBL" id="LVHI01000032">
    <property type="protein sequence ID" value="OAK51815.1"/>
    <property type="molecule type" value="Genomic_DNA"/>
</dbReference>
<dbReference type="InterPro" id="IPR020802">
    <property type="entry name" value="TesA-like"/>
</dbReference>
<organism evidence="2 3">
    <name type="scientific">Rhodococcoides kyotonense</name>
    <dbReference type="NCBI Taxonomy" id="398843"/>
    <lineage>
        <taxon>Bacteria</taxon>
        <taxon>Bacillati</taxon>
        <taxon>Actinomycetota</taxon>
        <taxon>Actinomycetes</taxon>
        <taxon>Mycobacteriales</taxon>
        <taxon>Nocardiaceae</taxon>
        <taxon>Rhodococcoides</taxon>
    </lineage>
</organism>
<keyword evidence="3" id="KW-1185">Reference proteome</keyword>
<dbReference type="InterPro" id="IPR001031">
    <property type="entry name" value="Thioesterase"/>
</dbReference>
<sequence>MTVVNDYSKPATELPDHTITAYAAPAIVPIRATGTQAPVFCIHPLEGLTSCYAELVEHIDDDRPVFGVQAIGERPASLTALAARYADHILDVHTDGPLHLLGTSFGGLLAHAVAVELQARGVAVDSLVLVDSDPLAHRPQPDLLSRMGDVIDRSRVEELLAVAAHNEKLASRHFPGVFVGKAFVVSGVESDGGPAWHAFVNGTVAKYLVPDASAFGLVGPLVNRFF</sequence>
<evidence type="ECO:0000313" key="2">
    <source>
        <dbReference type="EMBL" id="OAK51815.1"/>
    </source>
</evidence>
<name>A0A177Y8I4_9NOCA</name>
<accession>A0A177Y8I4</accession>
<evidence type="ECO:0000259" key="1">
    <source>
        <dbReference type="SMART" id="SM00824"/>
    </source>
</evidence>
<dbReference type="RefSeq" id="WP_068429580.1">
    <property type="nucleotide sequence ID" value="NZ_LVHI01000032.1"/>
</dbReference>
<dbReference type="Proteomes" id="UP000077519">
    <property type="component" value="Unassembled WGS sequence"/>
</dbReference>
<comment type="caution">
    <text evidence="2">The sequence shown here is derived from an EMBL/GenBank/DDBJ whole genome shotgun (WGS) entry which is preliminary data.</text>
</comment>
<dbReference type="Gene3D" id="3.40.50.1820">
    <property type="entry name" value="alpha/beta hydrolase"/>
    <property type="match status" value="1"/>
</dbReference>
<feature type="domain" description="Thioesterase TesA-like" evidence="1">
    <location>
        <begin position="40"/>
        <end position="200"/>
    </location>
</feature>
<evidence type="ECO:0000313" key="3">
    <source>
        <dbReference type="Proteomes" id="UP000077519"/>
    </source>
</evidence>
<dbReference type="AlphaFoldDB" id="A0A177Y8I4"/>
<proteinExistence type="predicted"/>
<gene>
    <name evidence="2" type="ORF">A3K89_08955</name>
</gene>